<dbReference type="AlphaFoldDB" id="A0A834T2H0"/>
<keyword evidence="3" id="KW-1185">Reference proteome</keyword>
<protein>
    <submittedName>
        <fullName evidence="2">Uncharacterized protein</fullName>
    </submittedName>
</protein>
<evidence type="ECO:0000313" key="3">
    <source>
        <dbReference type="Proteomes" id="UP000634136"/>
    </source>
</evidence>
<evidence type="ECO:0000313" key="2">
    <source>
        <dbReference type="EMBL" id="KAF7813958.1"/>
    </source>
</evidence>
<gene>
    <name evidence="2" type="ORF">G2W53_027927</name>
</gene>
<proteinExistence type="predicted"/>
<dbReference type="Proteomes" id="UP000634136">
    <property type="component" value="Unassembled WGS sequence"/>
</dbReference>
<dbReference type="OrthoDB" id="1718752at2759"/>
<accession>A0A834T2H0</accession>
<name>A0A834T2H0_9FABA</name>
<organism evidence="2 3">
    <name type="scientific">Senna tora</name>
    <dbReference type="NCBI Taxonomy" id="362788"/>
    <lineage>
        <taxon>Eukaryota</taxon>
        <taxon>Viridiplantae</taxon>
        <taxon>Streptophyta</taxon>
        <taxon>Embryophyta</taxon>
        <taxon>Tracheophyta</taxon>
        <taxon>Spermatophyta</taxon>
        <taxon>Magnoliopsida</taxon>
        <taxon>eudicotyledons</taxon>
        <taxon>Gunneridae</taxon>
        <taxon>Pentapetalae</taxon>
        <taxon>rosids</taxon>
        <taxon>fabids</taxon>
        <taxon>Fabales</taxon>
        <taxon>Fabaceae</taxon>
        <taxon>Caesalpinioideae</taxon>
        <taxon>Cassia clade</taxon>
        <taxon>Senna</taxon>
    </lineage>
</organism>
<feature type="region of interest" description="Disordered" evidence="1">
    <location>
        <begin position="58"/>
        <end position="90"/>
    </location>
</feature>
<evidence type="ECO:0000256" key="1">
    <source>
        <dbReference type="SAM" id="MobiDB-lite"/>
    </source>
</evidence>
<dbReference type="EMBL" id="JAAIUW010000009">
    <property type="protein sequence ID" value="KAF7813958.1"/>
    <property type="molecule type" value="Genomic_DNA"/>
</dbReference>
<feature type="compositionally biased region" description="Basic and acidic residues" evidence="1">
    <location>
        <begin position="58"/>
        <end position="73"/>
    </location>
</feature>
<comment type="caution">
    <text evidence="2">The sequence shown here is derived from an EMBL/GenBank/DDBJ whole genome shotgun (WGS) entry which is preliminary data.</text>
</comment>
<sequence>MKRTRQSLLPTCRMWMSSGQCKLMTTKPPSRAAVHGVKAPLPDIIDKEVVEREIQKAKEEKEAKRKQIEKTLESHINSSNSKSDHHSSAD</sequence>
<reference evidence="2" key="1">
    <citation type="submission" date="2020-09" db="EMBL/GenBank/DDBJ databases">
        <title>Genome-Enabled Discovery of Anthraquinone Biosynthesis in Senna tora.</title>
        <authorList>
            <person name="Kang S.-H."/>
            <person name="Pandey R.P."/>
            <person name="Lee C.-M."/>
            <person name="Sim J.-S."/>
            <person name="Jeong J.-T."/>
            <person name="Choi B.-S."/>
            <person name="Jung M."/>
            <person name="Ginzburg D."/>
            <person name="Zhao K."/>
            <person name="Won S.Y."/>
            <person name="Oh T.-J."/>
            <person name="Yu Y."/>
            <person name="Kim N.-H."/>
            <person name="Lee O.R."/>
            <person name="Lee T.-H."/>
            <person name="Bashyal P."/>
            <person name="Kim T.-S."/>
            <person name="Lee W.-H."/>
            <person name="Kawkins C."/>
            <person name="Kim C.-K."/>
            <person name="Kim J.S."/>
            <person name="Ahn B.O."/>
            <person name="Rhee S.Y."/>
            <person name="Sohng J.K."/>
        </authorList>
    </citation>
    <scope>NUCLEOTIDE SEQUENCE</scope>
    <source>
        <tissue evidence="2">Leaf</tissue>
    </source>
</reference>